<dbReference type="KEGG" id="stab:STABA_v1c10420"/>
<dbReference type="AlphaFoldDB" id="A0A6I6C838"/>
<dbReference type="Proteomes" id="UP000424468">
    <property type="component" value="Chromosome"/>
</dbReference>
<sequence length="81" mass="8961">MSLDKNNYVHVTNGDFKEIDKILNEGKTVLAALECGEKLKASLEEGKMSNGFANVELKEYKDNCGTCGCGKPANCLVYLWR</sequence>
<proteinExistence type="predicted"/>
<evidence type="ECO:0000313" key="1">
    <source>
        <dbReference type="EMBL" id="QGS52390.1"/>
    </source>
</evidence>
<gene>
    <name evidence="1" type="ORF">STABA_v1c10420</name>
</gene>
<dbReference type="RefSeq" id="WP_156007323.1">
    <property type="nucleotide sequence ID" value="NZ_CP046276.1"/>
</dbReference>
<accession>A0A6I6C838</accession>
<evidence type="ECO:0000313" key="2">
    <source>
        <dbReference type="Proteomes" id="UP000424468"/>
    </source>
</evidence>
<keyword evidence="2" id="KW-1185">Reference proteome</keyword>
<name>A0A6I6C838_9MOLU</name>
<organism evidence="1 2">
    <name type="scientific">Spiroplasma tabanidicola</name>
    <dbReference type="NCBI Taxonomy" id="324079"/>
    <lineage>
        <taxon>Bacteria</taxon>
        <taxon>Bacillati</taxon>
        <taxon>Mycoplasmatota</taxon>
        <taxon>Mollicutes</taxon>
        <taxon>Entomoplasmatales</taxon>
        <taxon>Spiroplasmataceae</taxon>
        <taxon>Spiroplasma</taxon>
    </lineage>
</organism>
<dbReference type="EMBL" id="CP046276">
    <property type="protein sequence ID" value="QGS52390.1"/>
    <property type="molecule type" value="Genomic_DNA"/>
</dbReference>
<dbReference type="OrthoDB" id="389793at2"/>
<protein>
    <submittedName>
        <fullName evidence="1">Uncharacterized protein</fullName>
    </submittedName>
</protein>
<reference evidence="1 2" key="1">
    <citation type="submission" date="2019-11" db="EMBL/GenBank/DDBJ databases">
        <title>Complete genome sequence of Spiroplasma tabanidicola TAUS-1 (DSM 22603).</title>
        <authorList>
            <person name="Huang C.-T."/>
            <person name="Lin Y.-C."/>
            <person name="Kuo C.-H."/>
        </authorList>
    </citation>
    <scope>NUCLEOTIDE SEQUENCE [LARGE SCALE GENOMIC DNA]</scope>
    <source>
        <strain evidence="1 2">TAUS-1</strain>
    </source>
</reference>